<accession>F4KXU8</accession>
<gene>
    <name evidence="1" type="ordered locus">Halhy_4773</name>
</gene>
<dbReference type="KEGG" id="hhy:Halhy_4773"/>
<reference key="2">
    <citation type="submission" date="2011-04" db="EMBL/GenBank/DDBJ databases">
        <title>Complete sequence of chromosome of Haliscomenobacter hydrossis DSM 1100.</title>
        <authorList>
            <consortium name="US DOE Joint Genome Institute (JGI-PGF)"/>
            <person name="Lucas S."/>
            <person name="Han J."/>
            <person name="Lapidus A."/>
            <person name="Bruce D."/>
            <person name="Goodwin L."/>
            <person name="Pitluck S."/>
            <person name="Peters L."/>
            <person name="Kyrpides N."/>
            <person name="Mavromatis K."/>
            <person name="Ivanova N."/>
            <person name="Ovchinnikova G."/>
            <person name="Pagani I."/>
            <person name="Daligault H."/>
            <person name="Detter J.C."/>
            <person name="Han C."/>
            <person name="Land M."/>
            <person name="Hauser L."/>
            <person name="Markowitz V."/>
            <person name="Cheng J.-F."/>
            <person name="Hugenholtz P."/>
            <person name="Woyke T."/>
            <person name="Wu D."/>
            <person name="Verbarg S."/>
            <person name="Frueling A."/>
            <person name="Brambilla E."/>
            <person name="Klenk H.-P."/>
            <person name="Eisen J.A."/>
        </authorList>
    </citation>
    <scope>NUCLEOTIDE SEQUENCE</scope>
    <source>
        <strain>DSM 1100</strain>
    </source>
</reference>
<dbReference type="OrthoDB" id="963690at2"/>
<evidence type="ECO:0000313" key="1">
    <source>
        <dbReference type="EMBL" id="AEE52607.1"/>
    </source>
</evidence>
<dbReference type="GO" id="GO:0003676">
    <property type="term" value="F:nucleic acid binding"/>
    <property type="evidence" value="ECO:0007669"/>
    <property type="project" value="InterPro"/>
</dbReference>
<dbReference type="STRING" id="760192.Halhy_4773"/>
<dbReference type="Gene3D" id="3.40.1350.10">
    <property type="match status" value="1"/>
</dbReference>
<dbReference type="Pfam" id="PF08814">
    <property type="entry name" value="XisH"/>
    <property type="match status" value="1"/>
</dbReference>
<dbReference type="SUPFAM" id="SSF52980">
    <property type="entry name" value="Restriction endonuclease-like"/>
    <property type="match status" value="1"/>
</dbReference>
<sequence>MSKRDIYHHSVRKALEKDGWVITADPLDLTIGEVELFADLGAERVIAAERNNQKIAVEIKSFVGQSPVSEFHKALGQYENYRSSLEELDPERNIWLAVPDEAWDDFFQRPFIQKAIARHNIELLVFNTNHETIVKWIK</sequence>
<protein>
    <submittedName>
        <fullName evidence="1">XisH protein</fullName>
    </submittedName>
</protein>
<dbReference type="InterPro" id="IPR014919">
    <property type="entry name" value="XisH"/>
</dbReference>
<dbReference type="InterPro" id="IPR011856">
    <property type="entry name" value="tRNA_endonuc-like_dom_sf"/>
</dbReference>
<dbReference type="CDD" id="cd22366">
    <property type="entry name" value="XisH-like"/>
    <property type="match status" value="1"/>
</dbReference>
<reference evidence="1 2" key="1">
    <citation type="journal article" date="2011" name="Stand. Genomic Sci.">
        <title>Complete genome sequence of Haliscomenobacter hydrossis type strain (O).</title>
        <authorList>
            <consortium name="US DOE Joint Genome Institute (JGI-PGF)"/>
            <person name="Daligault H."/>
            <person name="Lapidus A."/>
            <person name="Zeytun A."/>
            <person name="Nolan M."/>
            <person name="Lucas S."/>
            <person name="Del Rio T.G."/>
            <person name="Tice H."/>
            <person name="Cheng J.F."/>
            <person name="Tapia R."/>
            <person name="Han C."/>
            <person name="Goodwin L."/>
            <person name="Pitluck S."/>
            <person name="Liolios K."/>
            <person name="Pagani I."/>
            <person name="Ivanova N."/>
            <person name="Huntemann M."/>
            <person name="Mavromatis K."/>
            <person name="Mikhailova N."/>
            <person name="Pati A."/>
            <person name="Chen A."/>
            <person name="Palaniappan K."/>
            <person name="Land M."/>
            <person name="Hauser L."/>
            <person name="Brambilla E.M."/>
            <person name="Rohde M."/>
            <person name="Verbarg S."/>
            <person name="Goker M."/>
            <person name="Bristow J."/>
            <person name="Eisen J.A."/>
            <person name="Markowitz V."/>
            <person name="Hugenholtz P."/>
            <person name="Kyrpides N.C."/>
            <person name="Klenk H.P."/>
            <person name="Woyke T."/>
        </authorList>
    </citation>
    <scope>NUCLEOTIDE SEQUENCE [LARGE SCALE GENOMIC DNA]</scope>
    <source>
        <strain evidence="2">ATCC 27775 / DSM 1100 / LMG 10767 / O</strain>
    </source>
</reference>
<name>F4KXU8_HALH1</name>
<dbReference type="Proteomes" id="UP000008461">
    <property type="component" value="Chromosome"/>
</dbReference>
<dbReference type="AlphaFoldDB" id="F4KXU8"/>
<dbReference type="EMBL" id="CP002691">
    <property type="protein sequence ID" value="AEE52607.1"/>
    <property type="molecule type" value="Genomic_DNA"/>
</dbReference>
<dbReference type="eggNOG" id="ENOG502ZTX9">
    <property type="taxonomic scope" value="Bacteria"/>
</dbReference>
<dbReference type="HOGENOM" id="CLU_132053_0_0_10"/>
<dbReference type="RefSeq" id="WP_013767145.1">
    <property type="nucleotide sequence ID" value="NC_015510.1"/>
</dbReference>
<keyword evidence="2" id="KW-1185">Reference proteome</keyword>
<organism evidence="1 2">
    <name type="scientific">Haliscomenobacter hydrossis (strain ATCC 27775 / DSM 1100 / LMG 10767 / O)</name>
    <dbReference type="NCBI Taxonomy" id="760192"/>
    <lineage>
        <taxon>Bacteria</taxon>
        <taxon>Pseudomonadati</taxon>
        <taxon>Bacteroidota</taxon>
        <taxon>Saprospiria</taxon>
        <taxon>Saprospirales</taxon>
        <taxon>Haliscomenobacteraceae</taxon>
        <taxon>Haliscomenobacter</taxon>
    </lineage>
</organism>
<proteinExistence type="predicted"/>
<dbReference type="InterPro" id="IPR011335">
    <property type="entry name" value="Restrct_endonuc-II-like"/>
</dbReference>
<evidence type="ECO:0000313" key="2">
    <source>
        <dbReference type="Proteomes" id="UP000008461"/>
    </source>
</evidence>